<organism evidence="1 2">
    <name type="scientific">Plakobranchus ocellatus</name>
    <dbReference type="NCBI Taxonomy" id="259542"/>
    <lineage>
        <taxon>Eukaryota</taxon>
        <taxon>Metazoa</taxon>
        <taxon>Spiralia</taxon>
        <taxon>Lophotrochozoa</taxon>
        <taxon>Mollusca</taxon>
        <taxon>Gastropoda</taxon>
        <taxon>Heterobranchia</taxon>
        <taxon>Euthyneura</taxon>
        <taxon>Panpulmonata</taxon>
        <taxon>Sacoglossa</taxon>
        <taxon>Placobranchoidea</taxon>
        <taxon>Plakobranchidae</taxon>
        <taxon>Plakobranchus</taxon>
    </lineage>
</organism>
<evidence type="ECO:0000313" key="2">
    <source>
        <dbReference type="Proteomes" id="UP000735302"/>
    </source>
</evidence>
<name>A0AAV3Y7A8_9GAST</name>
<protein>
    <submittedName>
        <fullName evidence="1">Uncharacterized protein</fullName>
    </submittedName>
</protein>
<sequence>MILDKACASVQAISSLVTFVVMINDDSPLLIRCITHACFCCKLYGFIAHVKTNAKKQAFIASGICVACHLLHVFAKYAWPGEGHLHPMEERGTLKSGGNNVQLIDQCLNTINLFLIGFGIKVVGRA</sequence>
<accession>A0AAV3Y7A8</accession>
<gene>
    <name evidence="1" type="ORF">PoB_000531400</name>
</gene>
<reference evidence="1 2" key="1">
    <citation type="journal article" date="2021" name="Elife">
        <title>Chloroplast acquisition without the gene transfer in kleptoplastic sea slugs, Plakobranchus ocellatus.</title>
        <authorList>
            <person name="Maeda T."/>
            <person name="Takahashi S."/>
            <person name="Yoshida T."/>
            <person name="Shimamura S."/>
            <person name="Takaki Y."/>
            <person name="Nagai Y."/>
            <person name="Toyoda A."/>
            <person name="Suzuki Y."/>
            <person name="Arimoto A."/>
            <person name="Ishii H."/>
            <person name="Satoh N."/>
            <person name="Nishiyama T."/>
            <person name="Hasebe M."/>
            <person name="Maruyama T."/>
            <person name="Minagawa J."/>
            <person name="Obokata J."/>
            <person name="Shigenobu S."/>
        </authorList>
    </citation>
    <scope>NUCLEOTIDE SEQUENCE [LARGE SCALE GENOMIC DNA]</scope>
</reference>
<keyword evidence="2" id="KW-1185">Reference proteome</keyword>
<dbReference type="EMBL" id="BLXT01000616">
    <property type="protein sequence ID" value="GFN78808.1"/>
    <property type="molecule type" value="Genomic_DNA"/>
</dbReference>
<proteinExistence type="predicted"/>
<evidence type="ECO:0000313" key="1">
    <source>
        <dbReference type="EMBL" id="GFN78808.1"/>
    </source>
</evidence>
<dbReference type="AlphaFoldDB" id="A0AAV3Y7A8"/>
<dbReference type="Proteomes" id="UP000735302">
    <property type="component" value="Unassembled WGS sequence"/>
</dbReference>
<comment type="caution">
    <text evidence="1">The sequence shown here is derived from an EMBL/GenBank/DDBJ whole genome shotgun (WGS) entry which is preliminary data.</text>
</comment>